<evidence type="ECO:0000256" key="1">
    <source>
        <dbReference type="SAM" id="Phobius"/>
    </source>
</evidence>
<evidence type="ECO:0000313" key="4">
    <source>
        <dbReference type="Proteomes" id="UP000034054"/>
    </source>
</evidence>
<reference evidence="3 4" key="1">
    <citation type="journal article" date="2015" name="Nature">
        <title>rRNA introns, odd ribosomes, and small enigmatic genomes across a large radiation of phyla.</title>
        <authorList>
            <person name="Brown C.T."/>
            <person name="Hug L.A."/>
            <person name="Thomas B.C."/>
            <person name="Sharon I."/>
            <person name="Castelle C.J."/>
            <person name="Singh A."/>
            <person name="Wilkins M.J."/>
            <person name="Williams K.H."/>
            <person name="Banfield J.F."/>
        </authorList>
    </citation>
    <scope>NUCLEOTIDE SEQUENCE [LARGE SCALE GENOMIC DNA]</scope>
</reference>
<feature type="transmembrane region" description="Helical" evidence="1">
    <location>
        <begin position="38"/>
        <end position="58"/>
    </location>
</feature>
<proteinExistence type="predicted"/>
<dbReference type="AlphaFoldDB" id="A0A0G1XNL7"/>
<sequence>MNPKTCGKQESRIIFSVLYLYAFTSITIRTLMTKTTTLLSATVLAMLGLIAMAFVSVIPSANAETLVDLEDIEAGDLIRGESYSAVYYYGLDGFRYVFPNDKTYFTWYTDFDDVKWISDGDLADIQIGGNVTYKPGIKMIKINSDPTVYVVGAGGEIMGIPSEDLAEELYGSTWNQQIDDVADGFFSNYTMGSELEFASQFSASGETATAHSIDADKGLKLYLTVSIQDNSYSPSELELDAGRAVRFVNDGSNKHTASADDGSWGTGTLNAGENFTRYFDEEGDYDFHCAYHDDMTGTLIVE</sequence>
<gene>
    <name evidence="3" type="ORF">UY76_C0027G0007</name>
</gene>
<accession>A0A0G1XNL7</accession>
<dbReference type="InterPro" id="IPR052721">
    <property type="entry name" value="ET_Amicyanin"/>
</dbReference>
<dbReference type="EMBL" id="LCRH01000027">
    <property type="protein sequence ID" value="KKW32470.1"/>
    <property type="molecule type" value="Genomic_DNA"/>
</dbReference>
<dbReference type="InterPro" id="IPR028096">
    <property type="entry name" value="EfeO_Cupredoxin"/>
</dbReference>
<dbReference type="Pfam" id="PF13473">
    <property type="entry name" value="Cupredoxin_1"/>
    <property type="match status" value="1"/>
</dbReference>
<keyword evidence="1" id="KW-0472">Membrane</keyword>
<evidence type="ECO:0000313" key="3">
    <source>
        <dbReference type="EMBL" id="KKW32470.1"/>
    </source>
</evidence>
<dbReference type="Proteomes" id="UP000034054">
    <property type="component" value="Unassembled WGS sequence"/>
</dbReference>
<dbReference type="SUPFAM" id="SSF49503">
    <property type="entry name" value="Cupredoxins"/>
    <property type="match status" value="1"/>
</dbReference>
<feature type="domain" description="EfeO-type cupredoxin-like" evidence="2">
    <location>
        <begin position="223"/>
        <end position="301"/>
    </location>
</feature>
<dbReference type="PANTHER" id="PTHR36507:SF1">
    <property type="entry name" value="BLL1555 PROTEIN"/>
    <property type="match status" value="1"/>
</dbReference>
<protein>
    <submittedName>
        <fullName evidence="3">Blue (Type 1) copper domain protein</fullName>
    </submittedName>
</protein>
<dbReference type="Gene3D" id="2.60.40.420">
    <property type="entry name" value="Cupredoxins - blue copper proteins"/>
    <property type="match status" value="1"/>
</dbReference>
<keyword evidence="1" id="KW-1133">Transmembrane helix</keyword>
<dbReference type="InterPro" id="IPR008972">
    <property type="entry name" value="Cupredoxin"/>
</dbReference>
<name>A0A0G1XNL7_9BACT</name>
<organism evidence="3 4">
    <name type="scientific">Candidatus Uhrbacteria bacterium GW2011_GWA2_52_8d</name>
    <dbReference type="NCBI Taxonomy" id="1618979"/>
    <lineage>
        <taxon>Bacteria</taxon>
        <taxon>Candidatus Uhriibacteriota</taxon>
    </lineage>
</organism>
<evidence type="ECO:0000259" key="2">
    <source>
        <dbReference type="Pfam" id="PF13473"/>
    </source>
</evidence>
<feature type="transmembrane region" description="Helical" evidence="1">
    <location>
        <begin position="12"/>
        <end position="32"/>
    </location>
</feature>
<keyword evidence="1" id="KW-0812">Transmembrane</keyword>
<comment type="caution">
    <text evidence="3">The sequence shown here is derived from an EMBL/GenBank/DDBJ whole genome shotgun (WGS) entry which is preliminary data.</text>
</comment>
<dbReference type="PANTHER" id="PTHR36507">
    <property type="entry name" value="BLL1555 PROTEIN"/>
    <property type="match status" value="1"/>
</dbReference>